<sequence length="360" mass="39725">MATLEYEAVITCEAVADQMSCVRWINDGRSTHASFVTGSYGEASNVLAWWQLSIPGSIGEGDYQESHKRPKWLTESSIQGDITALEAGPTGTLLAATSEGLCCVVKMEEVLDEHRLQLSQWFQGSHTFDGEQNASCTGLSVYDSMVTTVGEDGRLYLYRSIHDTVPLREYQDANESSYRCVKLLDSNNVLVGSSNHLLHCFDLRNGSDMPSFSLYTGEKEDELAGSSCAVCIRPMLGRDKFIFAGLESGTIMGWDLRNPNGVTQSMEGHSGAVTGMCFPVYSAGTMFSASDDGDIGQWHFDMQQWEGNRIAFQQLVKCQTRIMKQRHAIRSIDANATQLIAVGDGRMIFFIDSVSYYLAP</sequence>
<dbReference type="InterPro" id="IPR001680">
    <property type="entry name" value="WD40_rpt"/>
</dbReference>
<dbReference type="PANTHER" id="PTHR22652:SF0">
    <property type="entry name" value="NUCLEOPORIN NUP43"/>
    <property type="match status" value="1"/>
</dbReference>
<keyword evidence="3" id="KW-0677">Repeat</keyword>
<reference evidence="5" key="1">
    <citation type="submission" date="2018-01" db="EMBL/GenBank/DDBJ databases">
        <title>An insight into the sialome of Amazonian anophelines.</title>
        <authorList>
            <person name="Ribeiro J.M."/>
            <person name="Scarpassa V."/>
            <person name="Calvo E."/>
        </authorList>
    </citation>
    <scope>NUCLEOTIDE SEQUENCE</scope>
</reference>
<evidence type="ECO:0000256" key="4">
    <source>
        <dbReference type="ARBA" id="ARBA00023242"/>
    </source>
</evidence>
<dbReference type="SUPFAM" id="SSF50978">
    <property type="entry name" value="WD40 repeat-like"/>
    <property type="match status" value="1"/>
</dbReference>
<dbReference type="AlphaFoldDB" id="A0A2M4CUT1"/>
<dbReference type="VEuPathDB" id="VectorBase:ADAR2_005889"/>
<evidence type="ECO:0000256" key="3">
    <source>
        <dbReference type="ARBA" id="ARBA00022737"/>
    </source>
</evidence>
<dbReference type="GO" id="GO:0031080">
    <property type="term" value="C:nuclear pore outer ring"/>
    <property type="evidence" value="ECO:0007669"/>
    <property type="project" value="TreeGrafter"/>
</dbReference>
<dbReference type="EMBL" id="GGFL01004861">
    <property type="protein sequence ID" value="MBW69039.1"/>
    <property type="molecule type" value="Transcribed_RNA"/>
</dbReference>
<dbReference type="InterPro" id="IPR015943">
    <property type="entry name" value="WD40/YVTN_repeat-like_dom_sf"/>
</dbReference>
<evidence type="ECO:0000256" key="2">
    <source>
        <dbReference type="ARBA" id="ARBA00022574"/>
    </source>
</evidence>
<evidence type="ECO:0000313" key="5">
    <source>
        <dbReference type="EMBL" id="MBW69039.1"/>
    </source>
</evidence>
<keyword evidence="4" id="KW-0539">Nucleus</keyword>
<dbReference type="InterPro" id="IPR036322">
    <property type="entry name" value="WD40_repeat_dom_sf"/>
</dbReference>
<organism evidence="5">
    <name type="scientific">Anopheles darlingi</name>
    <name type="common">Mosquito</name>
    <dbReference type="NCBI Taxonomy" id="43151"/>
    <lineage>
        <taxon>Eukaryota</taxon>
        <taxon>Metazoa</taxon>
        <taxon>Ecdysozoa</taxon>
        <taxon>Arthropoda</taxon>
        <taxon>Hexapoda</taxon>
        <taxon>Insecta</taxon>
        <taxon>Pterygota</taxon>
        <taxon>Neoptera</taxon>
        <taxon>Endopterygota</taxon>
        <taxon>Diptera</taxon>
        <taxon>Nematocera</taxon>
        <taxon>Culicoidea</taxon>
        <taxon>Culicidae</taxon>
        <taxon>Anophelinae</taxon>
        <taxon>Anopheles</taxon>
    </lineage>
</organism>
<dbReference type="SMART" id="SM00320">
    <property type="entry name" value="WD40"/>
    <property type="match status" value="5"/>
</dbReference>
<proteinExistence type="predicted"/>
<dbReference type="Pfam" id="PF00400">
    <property type="entry name" value="WD40"/>
    <property type="match status" value="1"/>
</dbReference>
<evidence type="ECO:0000256" key="1">
    <source>
        <dbReference type="ARBA" id="ARBA00004123"/>
    </source>
</evidence>
<dbReference type="Gene3D" id="2.130.10.10">
    <property type="entry name" value="YVTN repeat-like/Quinoprotein amine dehydrogenase"/>
    <property type="match status" value="1"/>
</dbReference>
<name>A0A2M4CUT1_ANODA</name>
<accession>A0A2M4CUT1</accession>
<comment type="subcellular location">
    <subcellularLocation>
        <location evidence="1">Nucleus</location>
    </subcellularLocation>
</comment>
<keyword evidence="2" id="KW-0853">WD repeat</keyword>
<protein>
    <submittedName>
        <fullName evidence="5">Putative nucleoporin nup43</fullName>
    </submittedName>
</protein>
<dbReference type="PANTHER" id="PTHR22652">
    <property type="entry name" value="NUCLEOPORIN NUP43"/>
    <property type="match status" value="1"/>
</dbReference>